<protein>
    <submittedName>
        <fullName evidence="2">Uncharacterized protein</fullName>
    </submittedName>
</protein>
<keyword evidence="1" id="KW-0472">Membrane</keyword>
<gene>
    <name evidence="2" type="ORF">OTI717_LOCUS35208</name>
</gene>
<name>A0A819WVC5_9BILA</name>
<proteinExistence type="predicted"/>
<feature type="transmembrane region" description="Helical" evidence="1">
    <location>
        <begin position="327"/>
        <end position="345"/>
    </location>
</feature>
<evidence type="ECO:0000313" key="2">
    <source>
        <dbReference type="EMBL" id="CAF4129494.1"/>
    </source>
</evidence>
<dbReference type="EMBL" id="CAJOAX010013372">
    <property type="protein sequence ID" value="CAF4129494.1"/>
    <property type="molecule type" value="Genomic_DNA"/>
</dbReference>
<sequence>MDSSSKEPSHSSKNISEKLLSLNLFESERSSTEKRFLHKEIIATRIYIFLFILCLIAAIIYSGPFSNETKLTEKKSPTMNIVHDLHQKNISSLSCPCSKVAIPYSRFLSIKLDYHSICSSEYVSPLYSINLLKKNDSLSLALSTHYRVLRSLCQSSHRFIENAEEVFGTRELISIETLTRSSFDFQIQALISTFISQTSADYRRTLSFIVDSFSANQLLHLFTSNWQVDFSDENENYTIKTFPQRFSSSNCSCAISSNCSVQLTGDILTGCFPYYGFRLSKFQNLSLGKLSDDLFIEKWNNKSNYTNYFEACQPLECRYTISDKNNPIFILITLLGLYGGLKYFLRLFTGQSLIAYRWWIESSSKATNTIEIS</sequence>
<evidence type="ECO:0000256" key="1">
    <source>
        <dbReference type="SAM" id="Phobius"/>
    </source>
</evidence>
<accession>A0A819WVC5</accession>
<keyword evidence="1" id="KW-1133">Transmembrane helix</keyword>
<feature type="transmembrane region" description="Helical" evidence="1">
    <location>
        <begin position="42"/>
        <end position="61"/>
    </location>
</feature>
<dbReference type="Proteomes" id="UP000663823">
    <property type="component" value="Unassembled WGS sequence"/>
</dbReference>
<organism evidence="2 3">
    <name type="scientific">Rotaria sordida</name>
    <dbReference type="NCBI Taxonomy" id="392033"/>
    <lineage>
        <taxon>Eukaryota</taxon>
        <taxon>Metazoa</taxon>
        <taxon>Spiralia</taxon>
        <taxon>Gnathifera</taxon>
        <taxon>Rotifera</taxon>
        <taxon>Eurotatoria</taxon>
        <taxon>Bdelloidea</taxon>
        <taxon>Philodinida</taxon>
        <taxon>Philodinidae</taxon>
        <taxon>Rotaria</taxon>
    </lineage>
</organism>
<dbReference type="AlphaFoldDB" id="A0A819WVC5"/>
<evidence type="ECO:0000313" key="3">
    <source>
        <dbReference type="Proteomes" id="UP000663823"/>
    </source>
</evidence>
<reference evidence="2" key="1">
    <citation type="submission" date="2021-02" db="EMBL/GenBank/DDBJ databases">
        <authorList>
            <person name="Nowell W R."/>
        </authorList>
    </citation>
    <scope>NUCLEOTIDE SEQUENCE</scope>
</reference>
<comment type="caution">
    <text evidence="2">The sequence shown here is derived from an EMBL/GenBank/DDBJ whole genome shotgun (WGS) entry which is preliminary data.</text>
</comment>
<keyword evidence="1" id="KW-0812">Transmembrane</keyword>